<dbReference type="InterPro" id="IPR044742">
    <property type="entry name" value="DEAD/DEAH_RhlB"/>
</dbReference>
<evidence type="ECO:0000256" key="10">
    <source>
        <dbReference type="ARBA" id="ARBA00067932"/>
    </source>
</evidence>
<dbReference type="CDD" id="cd00268">
    <property type="entry name" value="DEADc"/>
    <property type="match status" value="1"/>
</dbReference>
<evidence type="ECO:0000259" key="15">
    <source>
        <dbReference type="PROSITE" id="PS51194"/>
    </source>
</evidence>
<feature type="compositionally biased region" description="Basic and acidic residues" evidence="13">
    <location>
        <begin position="439"/>
        <end position="458"/>
    </location>
</feature>
<gene>
    <name evidence="17" type="ORF">CHL78_002580</name>
</gene>
<evidence type="ECO:0000256" key="9">
    <source>
        <dbReference type="ARBA" id="ARBA00047984"/>
    </source>
</evidence>
<dbReference type="FunFam" id="3.40.50.300:FF:000108">
    <property type="entry name" value="ATP-dependent RNA helicase RhlE"/>
    <property type="match status" value="1"/>
</dbReference>
<evidence type="ECO:0000256" key="5">
    <source>
        <dbReference type="ARBA" id="ARBA00022806"/>
    </source>
</evidence>
<dbReference type="AlphaFoldDB" id="A0A371J8W3"/>
<dbReference type="InterPro" id="IPR001650">
    <property type="entry name" value="Helicase_C-like"/>
</dbReference>
<dbReference type="Pfam" id="PF00271">
    <property type="entry name" value="Helicase_C"/>
    <property type="match status" value="1"/>
</dbReference>
<dbReference type="InterPro" id="IPR027417">
    <property type="entry name" value="P-loop_NTPase"/>
</dbReference>
<dbReference type="PROSITE" id="PS51194">
    <property type="entry name" value="HELICASE_CTER"/>
    <property type="match status" value="1"/>
</dbReference>
<evidence type="ECO:0000256" key="11">
    <source>
        <dbReference type="PROSITE-ProRule" id="PRU00552"/>
    </source>
</evidence>
<dbReference type="InterPro" id="IPR011545">
    <property type="entry name" value="DEAD/DEAH_box_helicase_dom"/>
</dbReference>
<feature type="domain" description="Helicase ATP-binding" evidence="14">
    <location>
        <begin position="35"/>
        <end position="206"/>
    </location>
</feature>
<evidence type="ECO:0000313" key="18">
    <source>
        <dbReference type="Proteomes" id="UP000215694"/>
    </source>
</evidence>
<dbReference type="PROSITE" id="PS51195">
    <property type="entry name" value="Q_MOTIF"/>
    <property type="match status" value="1"/>
</dbReference>
<dbReference type="InterPro" id="IPR014014">
    <property type="entry name" value="RNA_helicase_DEAD_Q_motif"/>
</dbReference>
<dbReference type="Gene3D" id="3.40.50.300">
    <property type="entry name" value="P-loop containing nucleotide triphosphate hydrolases"/>
    <property type="match status" value="2"/>
</dbReference>
<protein>
    <recommendedName>
        <fullName evidence="10">ATP-dependent RNA helicase CshA</fullName>
        <ecNumber evidence="1">3.6.4.13</ecNumber>
    </recommendedName>
</protein>
<dbReference type="CDD" id="cd12252">
    <property type="entry name" value="RRM_DbpA"/>
    <property type="match status" value="1"/>
</dbReference>
<dbReference type="PANTHER" id="PTHR47963:SF8">
    <property type="entry name" value="ATP-DEPENDENT RNA HELICASE DEAD"/>
    <property type="match status" value="1"/>
</dbReference>
<evidence type="ECO:0000313" key="17">
    <source>
        <dbReference type="EMBL" id="RDY29212.1"/>
    </source>
</evidence>
<dbReference type="PROSITE" id="PS00039">
    <property type="entry name" value="DEAD_ATP_HELICASE"/>
    <property type="match status" value="1"/>
</dbReference>
<proteinExistence type="inferred from homology"/>
<accession>A0A371J8W3</accession>
<evidence type="ECO:0000256" key="6">
    <source>
        <dbReference type="ARBA" id="ARBA00022840"/>
    </source>
</evidence>
<keyword evidence="18" id="KW-1185">Reference proteome</keyword>
<dbReference type="SMART" id="SM00487">
    <property type="entry name" value="DEXDc"/>
    <property type="match status" value="1"/>
</dbReference>
<evidence type="ECO:0000259" key="14">
    <source>
        <dbReference type="PROSITE" id="PS51192"/>
    </source>
</evidence>
<feature type="domain" description="DEAD-box RNA helicase Q" evidence="16">
    <location>
        <begin position="4"/>
        <end position="32"/>
    </location>
</feature>
<keyword evidence="6 12" id="KW-0067">ATP-binding</keyword>
<dbReference type="Gene3D" id="3.30.70.330">
    <property type="match status" value="1"/>
</dbReference>
<evidence type="ECO:0000256" key="8">
    <source>
        <dbReference type="ARBA" id="ARBA00038437"/>
    </source>
</evidence>
<evidence type="ECO:0000256" key="1">
    <source>
        <dbReference type="ARBA" id="ARBA00012552"/>
    </source>
</evidence>
<dbReference type="InterPro" id="IPR057325">
    <property type="entry name" value="DeaD_dimer"/>
</dbReference>
<keyword evidence="7" id="KW-0346">Stress response</keyword>
<evidence type="ECO:0000256" key="4">
    <source>
        <dbReference type="ARBA" id="ARBA00022801"/>
    </source>
</evidence>
<feature type="region of interest" description="Disordered" evidence="13">
    <location>
        <begin position="439"/>
        <end position="459"/>
    </location>
</feature>
<dbReference type="InterPro" id="IPR005580">
    <property type="entry name" value="DbpA/CsdA_RNA-bd_dom"/>
</dbReference>
<feature type="domain" description="Helicase C-terminal" evidence="15">
    <location>
        <begin position="217"/>
        <end position="378"/>
    </location>
</feature>
<organism evidence="17 18">
    <name type="scientific">Romboutsia weinsteinii</name>
    <dbReference type="NCBI Taxonomy" id="2020949"/>
    <lineage>
        <taxon>Bacteria</taxon>
        <taxon>Bacillati</taxon>
        <taxon>Bacillota</taxon>
        <taxon>Clostridia</taxon>
        <taxon>Peptostreptococcales</taxon>
        <taxon>Peptostreptococcaceae</taxon>
        <taxon>Romboutsia</taxon>
    </lineage>
</organism>
<reference evidence="17 18" key="1">
    <citation type="journal article" date="2017" name="Genome Announc.">
        <title>Draft Genome Sequence of Romboutsia weinsteinii sp. nov. Strain CCRI-19649(T) Isolated from Surface Water.</title>
        <authorList>
            <person name="Maheux A.F."/>
            <person name="Boudreau D.K."/>
            <person name="Berube E."/>
            <person name="Boissinot M."/>
            <person name="Cantin P."/>
            <person name="Raymond F."/>
            <person name="Corbeil J."/>
            <person name="Omar R.F."/>
            <person name="Bergeron M.G."/>
        </authorList>
    </citation>
    <scope>NUCLEOTIDE SEQUENCE [LARGE SCALE GENOMIC DNA]</scope>
    <source>
        <strain evidence="17 18">CCRI-19649</strain>
    </source>
</reference>
<dbReference type="InterPro" id="IPR012677">
    <property type="entry name" value="Nucleotide-bd_a/b_plait_sf"/>
</dbReference>
<dbReference type="InterPro" id="IPR000629">
    <property type="entry name" value="RNA-helicase_DEAD-box_CS"/>
</dbReference>
<dbReference type="SMART" id="SM00490">
    <property type="entry name" value="HELICc"/>
    <property type="match status" value="1"/>
</dbReference>
<evidence type="ECO:0000256" key="13">
    <source>
        <dbReference type="SAM" id="MobiDB-lite"/>
    </source>
</evidence>
<dbReference type="GO" id="GO:0005840">
    <property type="term" value="C:ribosome"/>
    <property type="evidence" value="ECO:0007669"/>
    <property type="project" value="TreeGrafter"/>
</dbReference>
<keyword evidence="5 12" id="KW-0347">Helicase</keyword>
<comment type="catalytic activity">
    <reaction evidence="9">
        <text>ATP + H2O = ADP + phosphate + H(+)</text>
        <dbReference type="Rhea" id="RHEA:13065"/>
        <dbReference type="ChEBI" id="CHEBI:15377"/>
        <dbReference type="ChEBI" id="CHEBI:15378"/>
        <dbReference type="ChEBI" id="CHEBI:30616"/>
        <dbReference type="ChEBI" id="CHEBI:43474"/>
        <dbReference type="ChEBI" id="CHEBI:456216"/>
        <dbReference type="EC" id="3.6.4.13"/>
    </reaction>
</comment>
<evidence type="ECO:0000259" key="16">
    <source>
        <dbReference type="PROSITE" id="PS51195"/>
    </source>
</evidence>
<evidence type="ECO:0000256" key="2">
    <source>
        <dbReference type="ARBA" id="ARBA00022490"/>
    </source>
</evidence>
<comment type="similarity">
    <text evidence="8 12">Belongs to the DEAD box helicase family.</text>
</comment>
<dbReference type="Pfam" id="PF03880">
    <property type="entry name" value="DbpA"/>
    <property type="match status" value="1"/>
</dbReference>
<dbReference type="PROSITE" id="PS51192">
    <property type="entry name" value="HELICASE_ATP_BIND_1"/>
    <property type="match status" value="1"/>
</dbReference>
<dbReference type="SUPFAM" id="SSF52540">
    <property type="entry name" value="P-loop containing nucleoside triphosphate hydrolases"/>
    <property type="match status" value="1"/>
</dbReference>
<dbReference type="OrthoDB" id="9805696at2"/>
<name>A0A371J8W3_9FIRM</name>
<dbReference type="Proteomes" id="UP000215694">
    <property type="component" value="Unassembled WGS sequence"/>
</dbReference>
<dbReference type="GO" id="GO:0005524">
    <property type="term" value="F:ATP binding"/>
    <property type="evidence" value="ECO:0007669"/>
    <property type="project" value="UniProtKB-KW"/>
</dbReference>
<evidence type="ECO:0000256" key="7">
    <source>
        <dbReference type="ARBA" id="ARBA00023016"/>
    </source>
</evidence>
<dbReference type="Pfam" id="PF25399">
    <property type="entry name" value="DeaD_dimer"/>
    <property type="match status" value="1"/>
</dbReference>
<dbReference type="GO" id="GO:0005829">
    <property type="term" value="C:cytosol"/>
    <property type="evidence" value="ECO:0007669"/>
    <property type="project" value="TreeGrafter"/>
</dbReference>
<keyword evidence="4 12" id="KW-0378">Hydrolase</keyword>
<dbReference type="GO" id="GO:0009409">
    <property type="term" value="P:response to cold"/>
    <property type="evidence" value="ECO:0007669"/>
    <property type="project" value="TreeGrafter"/>
</dbReference>
<dbReference type="InterPro" id="IPR014001">
    <property type="entry name" value="Helicase_ATP-bd"/>
</dbReference>
<comment type="caution">
    <text evidence="17">The sequence shown here is derived from an EMBL/GenBank/DDBJ whole genome shotgun (WGS) entry which is preliminary data.</text>
</comment>
<dbReference type="GO" id="GO:0016787">
    <property type="term" value="F:hydrolase activity"/>
    <property type="evidence" value="ECO:0007669"/>
    <property type="project" value="UniProtKB-KW"/>
</dbReference>
<keyword evidence="3 12" id="KW-0547">Nucleotide-binding</keyword>
<dbReference type="PANTHER" id="PTHR47963">
    <property type="entry name" value="DEAD-BOX ATP-DEPENDENT RNA HELICASE 47, MITOCHONDRIAL"/>
    <property type="match status" value="1"/>
</dbReference>
<feature type="short sequence motif" description="Q motif" evidence="11">
    <location>
        <begin position="4"/>
        <end position="32"/>
    </location>
</feature>
<dbReference type="EC" id="3.6.4.13" evidence="1"/>
<sequence length="546" mass="61455">MNITKFEDLPISDEIKKAIAEMGFEEPSPIQAQSIPVILSGKDVIGQAQTGTGKTAAFSIPILETVDPSDKSLQAVVLCPTRELAIQVSAEIKKLSKYMHGIKTLPVYGGQPIDRQIRSLKGGVQVVIGTPGRVIDHINRKTIKMNNVKMLILDEADEMLDMGFREDIEMILDQTPENRQTTFFSATMAKGILDLTKKFQKDPEHIKVVRKEITVPNISQYYIETRNSNKLEVLCRLVDVYNPKLSVVFCNTKRGADELVSDLQARGYFADALHGDLKQTQRDIVMDKFRNGTIDILVATDVAARGIDVDDVEAVFNYDLPQDEEYYVHRIGRTGRAGRNGISFSFVFGKEMRKMKDIERYTKAKLVKHDIPSIADVEEKKVGAFFAQVKETIEAGHLTKQLQWLENFCNDENYSTVDIAAALVKLALGEELKEEIVEEKPRERRERGERGERRERRGATGAQEGMVRLFINVGRNQRVQAKDIVGAIAGEAGIPGKLVGTIDIYDKYTFVEVPKENAKKVLEKMKDIKIKGNKINIEQANRKKKQ</sequence>
<dbReference type="Pfam" id="PF00270">
    <property type="entry name" value="DEAD"/>
    <property type="match status" value="1"/>
</dbReference>
<dbReference type="CDD" id="cd18787">
    <property type="entry name" value="SF2_C_DEAD"/>
    <property type="match status" value="1"/>
</dbReference>
<dbReference type="EMBL" id="NOJY02000003">
    <property type="protein sequence ID" value="RDY29212.1"/>
    <property type="molecule type" value="Genomic_DNA"/>
</dbReference>
<evidence type="ECO:0000256" key="3">
    <source>
        <dbReference type="ARBA" id="ARBA00022741"/>
    </source>
</evidence>
<dbReference type="GO" id="GO:0033592">
    <property type="term" value="F:RNA strand annealing activity"/>
    <property type="evidence" value="ECO:0007669"/>
    <property type="project" value="TreeGrafter"/>
</dbReference>
<dbReference type="GO" id="GO:0003724">
    <property type="term" value="F:RNA helicase activity"/>
    <property type="evidence" value="ECO:0007669"/>
    <property type="project" value="UniProtKB-EC"/>
</dbReference>
<evidence type="ECO:0000256" key="12">
    <source>
        <dbReference type="RuleBase" id="RU000492"/>
    </source>
</evidence>
<dbReference type="RefSeq" id="WP_094368893.1">
    <property type="nucleotide sequence ID" value="NZ_NOJY02000003.1"/>
</dbReference>
<keyword evidence="2" id="KW-0963">Cytoplasm</keyword>
<dbReference type="InterPro" id="IPR050547">
    <property type="entry name" value="DEAD_box_RNA_helicases"/>
</dbReference>